<dbReference type="EMBL" id="JABFDY010000026">
    <property type="protein sequence ID" value="KAF7688265.1"/>
    <property type="molecule type" value="Genomic_DNA"/>
</dbReference>
<name>A0A8T0AAW7_SILME</name>
<accession>A0A8T0AAW7</accession>
<gene>
    <name evidence="2" type="ORF">HF521_014271</name>
</gene>
<feature type="region of interest" description="Disordered" evidence="1">
    <location>
        <begin position="19"/>
        <end position="90"/>
    </location>
</feature>
<keyword evidence="3" id="KW-1185">Reference proteome</keyword>
<proteinExistence type="predicted"/>
<feature type="compositionally biased region" description="Basic and acidic residues" evidence="1">
    <location>
        <begin position="22"/>
        <end position="35"/>
    </location>
</feature>
<dbReference type="AlphaFoldDB" id="A0A8T0AAW7"/>
<protein>
    <submittedName>
        <fullName evidence="2">Uncharacterized protein</fullName>
    </submittedName>
</protein>
<organism evidence="2 3">
    <name type="scientific">Silurus meridionalis</name>
    <name type="common">Southern catfish</name>
    <name type="synonym">Silurus soldatovi meridionalis</name>
    <dbReference type="NCBI Taxonomy" id="175797"/>
    <lineage>
        <taxon>Eukaryota</taxon>
        <taxon>Metazoa</taxon>
        <taxon>Chordata</taxon>
        <taxon>Craniata</taxon>
        <taxon>Vertebrata</taxon>
        <taxon>Euteleostomi</taxon>
        <taxon>Actinopterygii</taxon>
        <taxon>Neopterygii</taxon>
        <taxon>Teleostei</taxon>
        <taxon>Ostariophysi</taxon>
        <taxon>Siluriformes</taxon>
        <taxon>Siluridae</taxon>
        <taxon>Silurus</taxon>
    </lineage>
</organism>
<evidence type="ECO:0000256" key="1">
    <source>
        <dbReference type="SAM" id="MobiDB-lite"/>
    </source>
</evidence>
<evidence type="ECO:0000313" key="3">
    <source>
        <dbReference type="Proteomes" id="UP000606274"/>
    </source>
</evidence>
<comment type="caution">
    <text evidence="2">The sequence shown here is derived from an EMBL/GenBank/DDBJ whole genome shotgun (WGS) entry which is preliminary data.</text>
</comment>
<reference evidence="2" key="1">
    <citation type="submission" date="2020-08" db="EMBL/GenBank/DDBJ databases">
        <title>Chromosome-level assembly of Southern catfish (Silurus meridionalis) provides insights into visual adaptation to the nocturnal and benthic lifestyles.</title>
        <authorList>
            <person name="Zhang Y."/>
            <person name="Wang D."/>
            <person name="Peng Z."/>
        </authorList>
    </citation>
    <scope>NUCLEOTIDE SEQUENCE</scope>
    <source>
        <strain evidence="2">SWU-2019-XX</strain>
        <tissue evidence="2">Muscle</tissue>
    </source>
</reference>
<evidence type="ECO:0000313" key="2">
    <source>
        <dbReference type="EMBL" id="KAF7688265.1"/>
    </source>
</evidence>
<feature type="compositionally biased region" description="Basic and acidic residues" evidence="1">
    <location>
        <begin position="74"/>
        <end position="90"/>
    </location>
</feature>
<dbReference type="Proteomes" id="UP000606274">
    <property type="component" value="Unassembled WGS sequence"/>
</dbReference>
<sequence>MDDSDQDFSFLCSRLLKRVRRKGGDSGDEKKITKDEGEDSGARVQSRSKAPCKRKREKKGGVQGKLHTASIEMDVQKRYSGEEESKRSRR</sequence>